<dbReference type="EMBL" id="CAJNJA010042452">
    <property type="protein sequence ID" value="CAE7784090.1"/>
    <property type="molecule type" value="Genomic_DNA"/>
</dbReference>
<feature type="non-terminal residue" evidence="2">
    <location>
        <position position="1"/>
    </location>
</feature>
<dbReference type="Proteomes" id="UP000601435">
    <property type="component" value="Unassembled WGS sequence"/>
</dbReference>
<keyword evidence="3" id="KW-1185">Reference proteome</keyword>
<feature type="region of interest" description="Disordered" evidence="1">
    <location>
        <begin position="219"/>
        <end position="251"/>
    </location>
</feature>
<evidence type="ECO:0000313" key="3">
    <source>
        <dbReference type="Proteomes" id="UP000601435"/>
    </source>
</evidence>
<feature type="compositionally biased region" description="Acidic residues" evidence="1">
    <location>
        <begin position="238"/>
        <end position="251"/>
    </location>
</feature>
<feature type="region of interest" description="Disordered" evidence="1">
    <location>
        <begin position="46"/>
        <end position="67"/>
    </location>
</feature>
<accession>A0A812YMH9</accession>
<feature type="compositionally biased region" description="Polar residues" evidence="1">
    <location>
        <begin position="49"/>
        <end position="65"/>
    </location>
</feature>
<feature type="compositionally biased region" description="Low complexity" evidence="1">
    <location>
        <begin position="169"/>
        <end position="181"/>
    </location>
</feature>
<name>A0A812YMH9_9DINO</name>
<organism evidence="2 3">
    <name type="scientific">Symbiodinium necroappetens</name>
    <dbReference type="NCBI Taxonomy" id="1628268"/>
    <lineage>
        <taxon>Eukaryota</taxon>
        <taxon>Sar</taxon>
        <taxon>Alveolata</taxon>
        <taxon>Dinophyceae</taxon>
        <taxon>Suessiales</taxon>
        <taxon>Symbiodiniaceae</taxon>
        <taxon>Symbiodinium</taxon>
    </lineage>
</organism>
<comment type="caution">
    <text evidence="2">The sequence shown here is derived from an EMBL/GenBank/DDBJ whole genome shotgun (WGS) entry which is preliminary data.</text>
</comment>
<reference evidence="2" key="1">
    <citation type="submission" date="2021-02" db="EMBL/GenBank/DDBJ databases">
        <authorList>
            <person name="Dougan E. K."/>
            <person name="Rhodes N."/>
            <person name="Thang M."/>
            <person name="Chan C."/>
        </authorList>
    </citation>
    <scope>NUCLEOTIDE SEQUENCE</scope>
</reference>
<dbReference type="OrthoDB" id="442559at2759"/>
<gene>
    <name evidence="2" type="ORF">SNEC2469_LOCUS22995</name>
</gene>
<feature type="region of interest" description="Disordered" evidence="1">
    <location>
        <begin position="92"/>
        <end position="197"/>
    </location>
</feature>
<feature type="compositionally biased region" description="Pro residues" evidence="1">
    <location>
        <begin position="182"/>
        <end position="193"/>
    </location>
</feature>
<evidence type="ECO:0000313" key="2">
    <source>
        <dbReference type="EMBL" id="CAE7784090.1"/>
    </source>
</evidence>
<proteinExistence type="predicted"/>
<protein>
    <submittedName>
        <fullName evidence="2">Uncharacterized protein</fullName>
    </submittedName>
</protein>
<feature type="region of interest" description="Disordered" evidence="1">
    <location>
        <begin position="1"/>
        <end position="29"/>
    </location>
</feature>
<evidence type="ECO:0000256" key="1">
    <source>
        <dbReference type="SAM" id="MobiDB-lite"/>
    </source>
</evidence>
<dbReference type="AlphaFoldDB" id="A0A812YMH9"/>
<sequence length="251" mass="26068">MPTKRPVPLSDAALGHKGDTSSELAIGETNAGVPLPVKNTFIDMPSGLTPVNSPSKDAHPSSTAPAQVHLREGWIDRAIDRGILDAVQETIDSPANVPTDPGVPGLASTSSAQRPGGLAASAPLMTPSPTGQSMFGESRYQLFGGPPPPIQEAPLAAPGPELGQRLHSAPAPGLGEPLLLSVPPPSQAPPPQHLPLYAGGFGGAPPYYDYNYLGPPGARISEPFGVQDFARRTSLEKDSDDDDDSEAERQQ</sequence>